<dbReference type="Gene3D" id="3.40.50.300">
    <property type="entry name" value="P-loop containing nucleotide triphosphate hydrolases"/>
    <property type="match status" value="1"/>
</dbReference>
<dbReference type="InterPro" id="IPR025662">
    <property type="entry name" value="Sigma_54_int_dom_ATP-bd_1"/>
</dbReference>
<dbReference type="EMBL" id="MLJI01000003">
    <property type="protein sequence ID" value="ORM87806.1"/>
    <property type="molecule type" value="Genomic_DNA"/>
</dbReference>
<dbReference type="FunFam" id="3.40.50.300:FF:000006">
    <property type="entry name" value="DNA-binding transcriptional regulator NtrC"/>
    <property type="match status" value="1"/>
</dbReference>
<evidence type="ECO:0000256" key="5">
    <source>
        <dbReference type="ARBA" id="ARBA00023163"/>
    </source>
</evidence>
<dbReference type="Pfam" id="PF01590">
    <property type="entry name" value="GAF"/>
    <property type="match status" value="1"/>
</dbReference>
<dbReference type="Pfam" id="PF00158">
    <property type="entry name" value="Sigma54_activat"/>
    <property type="match status" value="1"/>
</dbReference>
<dbReference type="PROSITE" id="PS00676">
    <property type="entry name" value="SIGMA54_INTERACT_2"/>
    <property type="match status" value="1"/>
</dbReference>
<dbReference type="AlphaFoldDB" id="A0A1X1EFU9"/>
<evidence type="ECO:0000256" key="4">
    <source>
        <dbReference type="ARBA" id="ARBA00023125"/>
    </source>
</evidence>
<dbReference type="SUPFAM" id="SSF46689">
    <property type="entry name" value="Homeodomain-like"/>
    <property type="match status" value="1"/>
</dbReference>
<evidence type="ECO:0000256" key="2">
    <source>
        <dbReference type="ARBA" id="ARBA00022840"/>
    </source>
</evidence>
<dbReference type="InterPro" id="IPR003593">
    <property type="entry name" value="AAA+_ATPase"/>
</dbReference>
<dbReference type="CDD" id="cd00009">
    <property type="entry name" value="AAA"/>
    <property type="match status" value="1"/>
</dbReference>
<dbReference type="Gene3D" id="3.30.450.40">
    <property type="match status" value="1"/>
</dbReference>
<dbReference type="PROSITE" id="PS00675">
    <property type="entry name" value="SIGMA54_INTERACT_1"/>
    <property type="match status" value="1"/>
</dbReference>
<dbReference type="Pfam" id="PF02954">
    <property type="entry name" value="HTH_8"/>
    <property type="match status" value="1"/>
</dbReference>
<dbReference type="STRING" id="55209.HA50_28110"/>
<dbReference type="OrthoDB" id="9804019at2"/>
<dbReference type="PROSITE" id="PS50045">
    <property type="entry name" value="SIGMA54_INTERACT_4"/>
    <property type="match status" value="1"/>
</dbReference>
<dbReference type="GO" id="GO:0043565">
    <property type="term" value="F:sequence-specific DNA binding"/>
    <property type="evidence" value="ECO:0007669"/>
    <property type="project" value="InterPro"/>
</dbReference>
<keyword evidence="4" id="KW-0238">DNA-binding</keyword>
<dbReference type="GO" id="GO:0005524">
    <property type="term" value="F:ATP binding"/>
    <property type="evidence" value="ECO:0007669"/>
    <property type="project" value="UniProtKB-KW"/>
</dbReference>
<evidence type="ECO:0000313" key="7">
    <source>
        <dbReference type="EMBL" id="ORM87806.1"/>
    </source>
</evidence>
<keyword evidence="1" id="KW-0547">Nucleotide-binding</keyword>
<dbReference type="InterPro" id="IPR025943">
    <property type="entry name" value="Sigma_54_int_dom_ATP-bd_2"/>
</dbReference>
<keyword evidence="5" id="KW-0804">Transcription</keyword>
<feature type="domain" description="Sigma-54 factor interaction" evidence="6">
    <location>
        <begin position="324"/>
        <end position="545"/>
    </location>
</feature>
<dbReference type="InterPro" id="IPR003018">
    <property type="entry name" value="GAF"/>
</dbReference>
<dbReference type="InterPro" id="IPR029016">
    <property type="entry name" value="GAF-like_dom_sf"/>
</dbReference>
<organism evidence="7 8">
    <name type="scientific">Pantoea cypripedii</name>
    <name type="common">Pectobacterium cypripedii</name>
    <name type="synonym">Erwinia cypripedii</name>
    <dbReference type="NCBI Taxonomy" id="55209"/>
    <lineage>
        <taxon>Bacteria</taxon>
        <taxon>Pseudomonadati</taxon>
        <taxon>Pseudomonadota</taxon>
        <taxon>Gammaproteobacteria</taxon>
        <taxon>Enterobacterales</taxon>
        <taxon>Erwiniaceae</taxon>
        <taxon>Pantoea</taxon>
    </lineage>
</organism>
<sequence>MNLSQREHIANVVTSVEQAVAANVLNPQDNAVHASWLRCVTRYGLDPSRMQEARILPAHQLREHCQQLEELRYVAQQGLQRLYQQIAPAGYILLLADAQGVAVDYLGDTHAEISLRRAGLFLGAQWSEALSGTCAVGTALATGEAITIHQTEHFDATHIPLTCSAVPLFDSQGDLQAVLDISALTSPQPRTSQHLVMQLARQQAQQIENAWLLHRHRHDWVLKLSRNPAWADVQPEFLLAFDGNGQLVGLNPAARRWLGVGQLPSGLSVSTLFDRSLEQLLQTQQLEDIHGQQRFYAQTLSPARVTASSPAVKSVTIAPELAALTGGDAQLTQQLRRATRLVDAPLHLLVQGETGSGKEYFARAFHQASARRHGPFIAVNCAAIPASLIESELFGHLPGSFSGAGSKARSGLIQAAQGGTLFLDEIGDMPLEMQTRLLRVLAEQEVLPIGARQPQKVDIRVISASHHALTQRVAQGLFREDLLYRLQGACIMLPPLRERTDINWVIDKLLAGRAQLSDRARHHLVNHRWLGNLRELNHALQYALAMCEAGNIQPDDLPDTLQAVAQQPDQTQGEAGQLIQQLRAVHWNMSEAARQLGISRMTLYRRLQRYAIQLPERH</sequence>
<dbReference type="Gene3D" id="1.10.10.60">
    <property type="entry name" value="Homeodomain-like"/>
    <property type="match status" value="1"/>
</dbReference>
<reference evidence="7 8" key="1">
    <citation type="journal article" date="2017" name="Antonie Van Leeuwenhoek">
        <title>Phylogenomic resolution of the bacterial genus Pantoea and its relationship with Erwinia and Tatumella.</title>
        <authorList>
            <person name="Palmer M."/>
            <person name="Steenkamp E.T."/>
            <person name="Coetzee M.P."/>
            <person name="Chan W.Y."/>
            <person name="van Zyl E."/>
            <person name="De Maayer P."/>
            <person name="Coutinho T.A."/>
            <person name="Blom J."/>
            <person name="Smits T.H."/>
            <person name="Duffy B."/>
            <person name="Venter S.N."/>
        </authorList>
    </citation>
    <scope>NUCLEOTIDE SEQUENCE [LARGE SCALE GENOMIC DNA]</scope>
    <source>
        <strain evidence="7 8">LMG 2657</strain>
    </source>
</reference>
<proteinExistence type="predicted"/>
<evidence type="ECO:0000256" key="1">
    <source>
        <dbReference type="ARBA" id="ARBA00022741"/>
    </source>
</evidence>
<dbReference type="SUPFAM" id="SSF55781">
    <property type="entry name" value="GAF domain-like"/>
    <property type="match status" value="1"/>
</dbReference>
<keyword evidence="8" id="KW-1185">Reference proteome</keyword>
<protein>
    <submittedName>
        <fullName evidence="7">Sigma-54-dependent Fis family transcriptional regulator</fullName>
    </submittedName>
</protein>
<evidence type="ECO:0000259" key="6">
    <source>
        <dbReference type="PROSITE" id="PS50045"/>
    </source>
</evidence>
<comment type="caution">
    <text evidence="7">The sequence shown here is derived from an EMBL/GenBank/DDBJ whole genome shotgun (WGS) entry which is preliminary data.</text>
</comment>
<dbReference type="InterPro" id="IPR002197">
    <property type="entry name" value="HTH_Fis"/>
</dbReference>
<dbReference type="SUPFAM" id="SSF52540">
    <property type="entry name" value="P-loop containing nucleoside triphosphate hydrolases"/>
    <property type="match status" value="1"/>
</dbReference>
<keyword evidence="2" id="KW-0067">ATP-binding</keyword>
<evidence type="ECO:0000313" key="8">
    <source>
        <dbReference type="Proteomes" id="UP000193749"/>
    </source>
</evidence>
<dbReference type="PANTHER" id="PTHR32071:SF77">
    <property type="entry name" value="TRANSCRIPTIONAL REGULATORY PROTEIN"/>
    <property type="match status" value="1"/>
</dbReference>
<dbReference type="InterPro" id="IPR009057">
    <property type="entry name" value="Homeodomain-like_sf"/>
</dbReference>
<dbReference type="RefSeq" id="WP_084880632.1">
    <property type="nucleotide sequence ID" value="NZ_JAGGMY010000004.1"/>
</dbReference>
<dbReference type="GO" id="GO:0006355">
    <property type="term" value="P:regulation of DNA-templated transcription"/>
    <property type="evidence" value="ECO:0007669"/>
    <property type="project" value="InterPro"/>
</dbReference>
<dbReference type="Pfam" id="PF25601">
    <property type="entry name" value="AAA_lid_14"/>
    <property type="match status" value="1"/>
</dbReference>
<dbReference type="InterPro" id="IPR002078">
    <property type="entry name" value="Sigma_54_int"/>
</dbReference>
<dbReference type="PRINTS" id="PR01590">
    <property type="entry name" value="HTHFIS"/>
</dbReference>
<keyword evidence="3" id="KW-0805">Transcription regulation</keyword>
<dbReference type="Gene3D" id="1.10.8.60">
    <property type="match status" value="1"/>
</dbReference>
<accession>A0A1X1EFU9</accession>
<evidence type="ECO:0000256" key="3">
    <source>
        <dbReference type="ARBA" id="ARBA00023015"/>
    </source>
</evidence>
<dbReference type="SMART" id="SM00382">
    <property type="entry name" value="AAA"/>
    <property type="match status" value="1"/>
</dbReference>
<dbReference type="InterPro" id="IPR058031">
    <property type="entry name" value="AAA_lid_NorR"/>
</dbReference>
<name>A0A1X1EFU9_PANCY</name>
<gene>
    <name evidence="7" type="ORF">HA50_28110</name>
</gene>
<dbReference type="PANTHER" id="PTHR32071">
    <property type="entry name" value="TRANSCRIPTIONAL REGULATORY PROTEIN"/>
    <property type="match status" value="1"/>
</dbReference>
<dbReference type="InterPro" id="IPR027417">
    <property type="entry name" value="P-loop_NTPase"/>
</dbReference>
<dbReference type="Proteomes" id="UP000193749">
    <property type="component" value="Unassembled WGS sequence"/>
</dbReference>